<dbReference type="EMBL" id="JAAEJV010000002">
    <property type="protein sequence ID" value="MBF5058620.1"/>
    <property type="molecule type" value="Genomic_DNA"/>
</dbReference>
<dbReference type="RefSeq" id="WP_194846896.1">
    <property type="nucleotide sequence ID" value="NZ_JAAEJV010000002.1"/>
</dbReference>
<evidence type="ECO:0000313" key="3">
    <source>
        <dbReference type="Proteomes" id="UP001194714"/>
    </source>
</evidence>
<dbReference type="Proteomes" id="UP001194714">
    <property type="component" value="Unassembled WGS sequence"/>
</dbReference>
<sequence length="543" mass="61516">MNVPPVDSDPPLIPPEEIDQTPQQEEVKEISSTSVFHVELKAIIATGGSKEIYISELKKAFGSTLIDRIIGTGLTKKWPENLERKHCIEFLGAIGHQVTLDDLEEAFAQIKSGKITWTILHQVQMPTLRLWWNTNFQGLPTYWKNQILTLFRNGTQVLLPETELPLGAELYRTGTHRYGNVAYTHYDHLVRQLAKKGDRSRAEFFLASRELIAKRIAYTRPENVHDGALVPIFREEKGKLVYYKVAGQVHMKGFHAYLFTPLVSDPKDPAILVYRGTQGAASVQRDLDPTGVGKSSFLKMAPQVRAMLEKTNSEKLEVIGHSLGAADASRTVAFLLDPTAKCPFKQISLYAYCAPKLDIATIEEWRRHLKIAQLLEKRPTIELNFAEHEKDFVTWTGSSNLTGEESTFVHTNYLIVSSKSGSAKNHHTRPFFKEGNFDFETDKRTFRLLQSFPHGELAKHIAELERIKTTHPWLLTLKGLFFTQPSQEELEARIAEMEKARSQVQSIENGQSWMVWSAGRAADYTVRAFGYYTFRGIRAITGG</sequence>
<dbReference type="InterPro" id="IPR029058">
    <property type="entry name" value="AB_hydrolase_fold"/>
</dbReference>
<proteinExistence type="predicted"/>
<comment type="caution">
    <text evidence="2">The sequence shown here is derived from an EMBL/GenBank/DDBJ whole genome shotgun (WGS) entry which is preliminary data.</text>
</comment>
<evidence type="ECO:0000313" key="2">
    <source>
        <dbReference type="EMBL" id="MBF5058620.1"/>
    </source>
</evidence>
<feature type="region of interest" description="Disordered" evidence="1">
    <location>
        <begin position="1"/>
        <end position="23"/>
    </location>
</feature>
<gene>
    <name evidence="2" type="ORF">NEPTK9_000117</name>
</gene>
<name>A0ABS0AXC3_9BACT</name>
<organism evidence="2 3">
    <name type="scientific">Candidatus Neptunichlamydia vexilliferae</name>
    <dbReference type="NCBI Taxonomy" id="1651774"/>
    <lineage>
        <taxon>Bacteria</taxon>
        <taxon>Pseudomonadati</taxon>
        <taxon>Chlamydiota</taxon>
        <taxon>Chlamydiia</taxon>
        <taxon>Parachlamydiales</taxon>
        <taxon>Simkaniaceae</taxon>
        <taxon>Candidatus Neptunichlamydia</taxon>
    </lineage>
</organism>
<evidence type="ECO:0008006" key="4">
    <source>
        <dbReference type="Google" id="ProtNLM"/>
    </source>
</evidence>
<protein>
    <recommendedName>
        <fullName evidence="4">Fungal lipase-like domain-containing protein</fullName>
    </recommendedName>
</protein>
<dbReference type="SUPFAM" id="SSF53474">
    <property type="entry name" value="alpha/beta-Hydrolases"/>
    <property type="match status" value="1"/>
</dbReference>
<keyword evidence="3" id="KW-1185">Reference proteome</keyword>
<evidence type="ECO:0000256" key="1">
    <source>
        <dbReference type="SAM" id="MobiDB-lite"/>
    </source>
</evidence>
<dbReference type="Gene3D" id="3.40.50.1820">
    <property type="entry name" value="alpha/beta hydrolase"/>
    <property type="match status" value="1"/>
</dbReference>
<reference evidence="2 3" key="1">
    <citation type="submission" date="2020-01" db="EMBL/GenBank/DDBJ databases">
        <title>Draft genome sequence of Cand. Neptunochlamydia vexilliferae K9.</title>
        <authorList>
            <person name="Schulz F."/>
            <person name="Koestlbacher S."/>
            <person name="Wascher F."/>
            <person name="Pizzetti I."/>
            <person name="Horn M."/>
        </authorList>
    </citation>
    <scope>NUCLEOTIDE SEQUENCE [LARGE SCALE GENOMIC DNA]</scope>
    <source>
        <strain evidence="2 3">K9</strain>
    </source>
</reference>
<accession>A0ABS0AXC3</accession>